<dbReference type="EMBL" id="UGTS01000005">
    <property type="protein sequence ID" value="SUC38406.1"/>
    <property type="molecule type" value="Genomic_DNA"/>
</dbReference>
<dbReference type="InterPro" id="IPR017850">
    <property type="entry name" value="Alkaline_phosphatase_core_sf"/>
</dbReference>
<accession>A0A379GBX3</accession>
<reference evidence="1 2" key="1">
    <citation type="submission" date="2018-06" db="EMBL/GenBank/DDBJ databases">
        <authorList>
            <consortium name="Pathogen Informatics"/>
            <person name="Doyle S."/>
        </authorList>
    </citation>
    <scope>NUCLEOTIDE SEQUENCE [LARGE SCALE GENOMIC DNA]</scope>
    <source>
        <strain evidence="1 2">NCTC11938</strain>
    </source>
</reference>
<dbReference type="Gene3D" id="3.40.720.10">
    <property type="entry name" value="Alkaline Phosphatase, subunit A"/>
    <property type="match status" value="1"/>
</dbReference>
<organism evidence="1 2">
    <name type="scientific">Proteus mirabilis</name>
    <dbReference type="NCBI Taxonomy" id="584"/>
    <lineage>
        <taxon>Bacteria</taxon>
        <taxon>Pseudomonadati</taxon>
        <taxon>Pseudomonadota</taxon>
        <taxon>Gammaproteobacteria</taxon>
        <taxon>Enterobacterales</taxon>
        <taxon>Morganellaceae</taxon>
        <taxon>Proteus</taxon>
    </lineage>
</organism>
<gene>
    <name evidence="1" type="primary">phoA_2</name>
    <name evidence="1" type="ORF">NCTC11938_02673</name>
</gene>
<evidence type="ECO:0000313" key="2">
    <source>
        <dbReference type="Proteomes" id="UP000254191"/>
    </source>
</evidence>
<dbReference type="Proteomes" id="UP000254191">
    <property type="component" value="Unassembled WGS sequence"/>
</dbReference>
<dbReference type="SUPFAM" id="SSF53649">
    <property type="entry name" value="Alkaline phosphatase-like"/>
    <property type="match status" value="1"/>
</dbReference>
<sequence length="82" mass="9011">MTRADITLGGGAKSFAQTSNGREYKGKTLEQQAIERGYQIVKDAKSLEAITLANQDKPVLVYFMTVIWPSLGKGQKPLIKVI</sequence>
<protein>
    <submittedName>
        <fullName evidence="1">Alkaline phosphatase</fullName>
        <ecNumber evidence="1">3.1.3.1</ecNumber>
    </submittedName>
</protein>
<proteinExistence type="predicted"/>
<dbReference type="GO" id="GO:0004035">
    <property type="term" value="F:alkaline phosphatase activity"/>
    <property type="evidence" value="ECO:0007669"/>
    <property type="project" value="UniProtKB-EC"/>
</dbReference>
<evidence type="ECO:0000313" key="1">
    <source>
        <dbReference type="EMBL" id="SUC38406.1"/>
    </source>
</evidence>
<name>A0A379GBX3_PROMI</name>
<dbReference type="EC" id="3.1.3.1" evidence="1"/>
<dbReference type="Pfam" id="PF00245">
    <property type="entry name" value="Alk_phosphatase"/>
    <property type="match status" value="1"/>
</dbReference>
<dbReference type="InterPro" id="IPR001952">
    <property type="entry name" value="Alkaline_phosphatase"/>
</dbReference>
<dbReference type="AlphaFoldDB" id="A0A379GBX3"/>
<keyword evidence="1" id="KW-0378">Hydrolase</keyword>